<evidence type="ECO:0000313" key="2">
    <source>
        <dbReference type="Proteomes" id="UP001374584"/>
    </source>
</evidence>
<dbReference type="Proteomes" id="UP001374584">
    <property type="component" value="Unassembled WGS sequence"/>
</dbReference>
<gene>
    <name evidence="1" type="ORF">VNO80_15478</name>
</gene>
<dbReference type="EMBL" id="JAYMYR010000006">
    <property type="protein sequence ID" value="KAK7356211.1"/>
    <property type="molecule type" value="Genomic_DNA"/>
</dbReference>
<evidence type="ECO:0000313" key="1">
    <source>
        <dbReference type="EMBL" id="KAK7356211.1"/>
    </source>
</evidence>
<proteinExistence type="predicted"/>
<dbReference type="AlphaFoldDB" id="A0AAN9R2C5"/>
<accession>A0AAN9R2C5</accession>
<protein>
    <submittedName>
        <fullName evidence="1">Uncharacterized protein</fullName>
    </submittedName>
</protein>
<name>A0AAN9R2C5_PHACN</name>
<organism evidence="1 2">
    <name type="scientific">Phaseolus coccineus</name>
    <name type="common">Scarlet runner bean</name>
    <name type="synonym">Phaseolus multiflorus</name>
    <dbReference type="NCBI Taxonomy" id="3886"/>
    <lineage>
        <taxon>Eukaryota</taxon>
        <taxon>Viridiplantae</taxon>
        <taxon>Streptophyta</taxon>
        <taxon>Embryophyta</taxon>
        <taxon>Tracheophyta</taxon>
        <taxon>Spermatophyta</taxon>
        <taxon>Magnoliopsida</taxon>
        <taxon>eudicotyledons</taxon>
        <taxon>Gunneridae</taxon>
        <taxon>Pentapetalae</taxon>
        <taxon>rosids</taxon>
        <taxon>fabids</taxon>
        <taxon>Fabales</taxon>
        <taxon>Fabaceae</taxon>
        <taxon>Papilionoideae</taxon>
        <taxon>50 kb inversion clade</taxon>
        <taxon>NPAAA clade</taxon>
        <taxon>indigoferoid/millettioid clade</taxon>
        <taxon>Phaseoleae</taxon>
        <taxon>Phaseolus</taxon>
    </lineage>
</organism>
<keyword evidence="2" id="KW-1185">Reference proteome</keyword>
<sequence>MQRSPPSLSIELVLLHMSPHLWNLPFVNSRSVRPKVNYSGHYGQEHSCLKDFSSVKLTDIGGAEVTKTMLQKFINPQLCEAAEEVDLALMCIAY</sequence>
<comment type="caution">
    <text evidence="1">The sequence shown here is derived from an EMBL/GenBank/DDBJ whole genome shotgun (WGS) entry which is preliminary data.</text>
</comment>
<reference evidence="1 2" key="1">
    <citation type="submission" date="2024-01" db="EMBL/GenBank/DDBJ databases">
        <title>The genomes of 5 underutilized Papilionoideae crops provide insights into root nodulation and disease resistanc.</title>
        <authorList>
            <person name="Jiang F."/>
        </authorList>
    </citation>
    <scope>NUCLEOTIDE SEQUENCE [LARGE SCALE GENOMIC DNA]</scope>
    <source>
        <strain evidence="1">JINMINGXINNONG_FW02</strain>
        <tissue evidence="1">Leaves</tissue>
    </source>
</reference>